<reference evidence="2" key="1">
    <citation type="submission" date="2020-10" db="EMBL/GenBank/DDBJ databases">
        <authorList>
            <person name="Gilroy R."/>
        </authorList>
    </citation>
    <scope>NUCLEOTIDE SEQUENCE</scope>
    <source>
        <strain evidence="2">CHK187-14744</strain>
    </source>
</reference>
<dbReference type="AlphaFoldDB" id="A0A9D1HEZ8"/>
<dbReference type="InterPro" id="IPR019206">
    <property type="entry name" value="DUF2085_TM"/>
</dbReference>
<keyword evidence="1" id="KW-0812">Transmembrane</keyword>
<keyword evidence="1" id="KW-1133">Transmembrane helix</keyword>
<evidence type="ECO:0000313" key="2">
    <source>
        <dbReference type="EMBL" id="HIU01973.1"/>
    </source>
</evidence>
<protein>
    <submittedName>
        <fullName evidence="2">DUF2085 domain-containing protein</fullName>
    </submittedName>
</protein>
<gene>
    <name evidence="2" type="ORF">IAB63_01820</name>
</gene>
<reference evidence="2" key="2">
    <citation type="journal article" date="2021" name="PeerJ">
        <title>Extensive microbial diversity within the chicken gut microbiome revealed by metagenomics and culture.</title>
        <authorList>
            <person name="Gilroy R."/>
            <person name="Ravi A."/>
            <person name="Getino M."/>
            <person name="Pursley I."/>
            <person name="Horton D.L."/>
            <person name="Alikhan N.F."/>
            <person name="Baker D."/>
            <person name="Gharbi K."/>
            <person name="Hall N."/>
            <person name="Watson M."/>
            <person name="Adriaenssens E.M."/>
            <person name="Foster-Nyarko E."/>
            <person name="Jarju S."/>
            <person name="Secka A."/>
            <person name="Antonio M."/>
            <person name="Oren A."/>
            <person name="Chaudhuri R.R."/>
            <person name="La Ragione R."/>
            <person name="Hildebrand F."/>
            <person name="Pallen M.J."/>
        </authorList>
    </citation>
    <scope>NUCLEOTIDE SEQUENCE</scope>
    <source>
        <strain evidence="2">CHK187-14744</strain>
    </source>
</reference>
<proteinExistence type="predicted"/>
<dbReference type="Pfam" id="PF09858">
    <property type="entry name" value="DUF2085"/>
    <property type="match status" value="1"/>
</dbReference>
<dbReference type="EMBL" id="DVLT01000011">
    <property type="protein sequence ID" value="HIU01973.1"/>
    <property type="molecule type" value="Genomic_DNA"/>
</dbReference>
<sequence length="122" mass="13867">MSKLRIQLVRLMDWIGEGSGCHRIPERSFFFHGHQFPVCARCTGVAVGQILAIILNLFRKISFSISLLFLGIMGIDWGIQEIGIKESTNKRRFVTGILGGFGCFNIYCILIRKICAWMRSQL</sequence>
<name>A0A9D1HEZ8_9FIRM</name>
<dbReference type="Proteomes" id="UP000824164">
    <property type="component" value="Unassembled WGS sequence"/>
</dbReference>
<keyword evidence="1" id="KW-0472">Membrane</keyword>
<feature type="transmembrane region" description="Helical" evidence="1">
    <location>
        <begin position="92"/>
        <end position="111"/>
    </location>
</feature>
<evidence type="ECO:0000256" key="1">
    <source>
        <dbReference type="SAM" id="Phobius"/>
    </source>
</evidence>
<accession>A0A9D1HEZ8</accession>
<evidence type="ECO:0000313" key="3">
    <source>
        <dbReference type="Proteomes" id="UP000824164"/>
    </source>
</evidence>
<comment type="caution">
    <text evidence="2">The sequence shown here is derived from an EMBL/GenBank/DDBJ whole genome shotgun (WGS) entry which is preliminary data.</text>
</comment>
<feature type="transmembrane region" description="Helical" evidence="1">
    <location>
        <begin position="61"/>
        <end position="80"/>
    </location>
</feature>
<organism evidence="2 3">
    <name type="scientific">Candidatus Onthocola gallistercoris</name>
    <dbReference type="NCBI Taxonomy" id="2840876"/>
    <lineage>
        <taxon>Bacteria</taxon>
        <taxon>Bacillati</taxon>
        <taxon>Bacillota</taxon>
        <taxon>Bacilli</taxon>
        <taxon>Candidatus Onthocola</taxon>
    </lineage>
</organism>